<sequence length="273" mass="30091">MGRIERVQGGRTSAVPDEETLTLWHELGRAYSEAGGGGRRAWKLGLTIVCASGALVLLSAPIFGTAWAGPVAPLIPVAAGLVCGGGTFLRGRLRLRNRVGVLRGLLEERGLDASRPARDGLGAYYDAQLVLLRSEYDYLLSRGAVKSARLFEESFGFTPEDPFETGPLGVQPDTGGLQGLRRRWEGRMGSRRERGIRPPVLGLREDAAYRLFPREMTVPAELSTRRAYLEISTRLLVERYGRGPGAVPEPLRRRAERDRREYEALVRKSGPRP</sequence>
<accession>A0A6J4PJH0</accession>
<feature type="region of interest" description="Disordered" evidence="1">
    <location>
        <begin position="242"/>
        <end position="273"/>
    </location>
</feature>
<organism evidence="3">
    <name type="scientific">uncultured Rubrobacteraceae bacterium</name>
    <dbReference type="NCBI Taxonomy" id="349277"/>
    <lineage>
        <taxon>Bacteria</taxon>
        <taxon>Bacillati</taxon>
        <taxon>Actinomycetota</taxon>
        <taxon>Rubrobacteria</taxon>
        <taxon>Rubrobacterales</taxon>
        <taxon>Rubrobacteraceae</taxon>
        <taxon>environmental samples</taxon>
    </lineage>
</organism>
<evidence type="ECO:0000256" key="1">
    <source>
        <dbReference type="SAM" id="MobiDB-lite"/>
    </source>
</evidence>
<protein>
    <submittedName>
        <fullName evidence="3">Uncharacterized protein</fullName>
    </submittedName>
</protein>
<evidence type="ECO:0000256" key="2">
    <source>
        <dbReference type="SAM" id="Phobius"/>
    </source>
</evidence>
<keyword evidence="2" id="KW-1133">Transmembrane helix</keyword>
<dbReference type="AlphaFoldDB" id="A0A6J4PJH0"/>
<gene>
    <name evidence="3" type="ORF">AVDCRST_MAG22-1967</name>
</gene>
<reference evidence="3" key="1">
    <citation type="submission" date="2020-02" db="EMBL/GenBank/DDBJ databases">
        <authorList>
            <person name="Meier V. D."/>
        </authorList>
    </citation>
    <scope>NUCLEOTIDE SEQUENCE</scope>
    <source>
        <strain evidence="3">AVDCRST_MAG22</strain>
    </source>
</reference>
<name>A0A6J4PJH0_9ACTN</name>
<keyword evidence="2" id="KW-0812">Transmembrane</keyword>
<feature type="compositionally biased region" description="Basic and acidic residues" evidence="1">
    <location>
        <begin position="250"/>
        <end position="266"/>
    </location>
</feature>
<evidence type="ECO:0000313" key="3">
    <source>
        <dbReference type="EMBL" id="CAA9411993.1"/>
    </source>
</evidence>
<feature type="transmembrane region" description="Helical" evidence="2">
    <location>
        <begin position="44"/>
        <end position="64"/>
    </location>
</feature>
<keyword evidence="2" id="KW-0472">Membrane</keyword>
<dbReference type="EMBL" id="CADCUV010000077">
    <property type="protein sequence ID" value="CAA9411993.1"/>
    <property type="molecule type" value="Genomic_DNA"/>
</dbReference>
<feature type="transmembrane region" description="Helical" evidence="2">
    <location>
        <begin position="70"/>
        <end position="89"/>
    </location>
</feature>
<proteinExistence type="predicted"/>